<dbReference type="Proteomes" id="UP000278031">
    <property type="component" value="Unassembled WGS sequence"/>
</dbReference>
<dbReference type="InterPro" id="IPR013320">
    <property type="entry name" value="ConA-like_dom_sf"/>
</dbReference>
<accession>A0A497JHX0</accession>
<sequence>MLGDLNFTPSLLADENFESGTTSGGKGWLTDWSLSGAATITTWNFPHSGNYHLELRANTGYAERSLSLKNATYAKLYFWRKLNSFEGNDKAFVKISCNKTNWKTIFSYADGDDDGLYHLEEYDLNNYLGCENFYIAFDAEMNSAGDYFYIDDLNIFAEVKK</sequence>
<dbReference type="EMBL" id="QMWP01000030">
    <property type="protein sequence ID" value="RLG70819.1"/>
    <property type="molecule type" value="Genomic_DNA"/>
</dbReference>
<dbReference type="Gene3D" id="2.60.120.260">
    <property type="entry name" value="Galactose-binding domain-like"/>
    <property type="match status" value="1"/>
</dbReference>
<name>A0A497JHX0_9ARCH</name>
<dbReference type="SUPFAM" id="SSF49899">
    <property type="entry name" value="Concanavalin A-like lectins/glucanases"/>
    <property type="match status" value="1"/>
</dbReference>
<organism evidence="1 2">
    <name type="scientific">Candidatus Iainarchaeum sp</name>
    <dbReference type="NCBI Taxonomy" id="3101447"/>
    <lineage>
        <taxon>Archaea</taxon>
        <taxon>Candidatus Iainarchaeota</taxon>
        <taxon>Candidatus Iainarchaeia</taxon>
        <taxon>Candidatus Iainarchaeales</taxon>
        <taxon>Candidatus Iainarchaeaceae</taxon>
        <taxon>Candidatus Iainarchaeum</taxon>
    </lineage>
</organism>
<evidence type="ECO:0000313" key="2">
    <source>
        <dbReference type="Proteomes" id="UP000278031"/>
    </source>
</evidence>
<evidence type="ECO:0000313" key="1">
    <source>
        <dbReference type="EMBL" id="RLG70819.1"/>
    </source>
</evidence>
<comment type="caution">
    <text evidence="1">The sequence shown here is derived from an EMBL/GenBank/DDBJ whole genome shotgun (WGS) entry which is preliminary data.</text>
</comment>
<reference evidence="1 2" key="1">
    <citation type="submission" date="2018-06" db="EMBL/GenBank/DDBJ databases">
        <title>Extensive metabolic versatility and redundancy in microbially diverse, dynamic hydrothermal sediments.</title>
        <authorList>
            <person name="Dombrowski N."/>
            <person name="Teske A."/>
            <person name="Baker B.J."/>
        </authorList>
    </citation>
    <scope>NUCLEOTIDE SEQUENCE [LARGE SCALE GENOMIC DNA]</scope>
    <source>
        <strain evidence="1">B51_G17</strain>
    </source>
</reference>
<proteinExistence type="predicted"/>
<protein>
    <submittedName>
        <fullName evidence="1">Uncharacterized protein</fullName>
    </submittedName>
</protein>
<dbReference type="AlphaFoldDB" id="A0A497JHX0"/>
<gene>
    <name evidence="1" type="ORF">DRO04_01115</name>
</gene>